<comment type="subcellular location">
    <subcellularLocation>
        <location evidence="2">Endoplasmic reticulum membrane</location>
        <topology evidence="2">Single-pass type II membrane protein</topology>
    </subcellularLocation>
    <subcellularLocation>
        <location evidence="1">Golgi apparatus membrane</location>
        <topology evidence="1">Single-pass type II membrane protein</topology>
    </subcellularLocation>
</comment>
<dbReference type="GO" id="GO:0016020">
    <property type="term" value="C:membrane"/>
    <property type="evidence" value="ECO:0007669"/>
    <property type="project" value="InterPro"/>
</dbReference>
<sequence length="564" mass="63986">MSVGFVMLCHEALDRAGQVAAHWAAAGCPVVIHVDRRVPEADFRALVEQVSHLETVDFCTRHACDWGTWTLVAAAQSGAEALLARHPGLGHVCLVSGSCLPLRPVAELIDYLAARPETDFIESVTTRDVPWIKGGLDTERFTLRFPFSWRQRRRLFDAYVRLQRSLGYRRKIPQDIVPHMGSQWWCLTRRTLEAILNSPRRDIHDRYFSKVWIPDESYFQSMARLHSRRIESRSLTLSKFDHQGKPHVFYDDHLQLLRRSDCFLARKIWPRADQLYAAFLREAAPRRERAEPNPGKIDRVFARAVERRVRGRPGLLSAARFPDPGRDTVRSCAPYWVLEGYGDLFEGFTRWLHKATGAQVHGHLFSPARVEFAHRQPVFAGALSDSAALRDYNPESFLANLVWNTRGERQCFLHGPRDAQQIEGFLAADANARVSVISGAWAVPLFRSKRNFTALRRKAAELQKIESAHLARLRAGQMRASLRVWSMADFVEAPAEPLQALVEEIGARGGRRVRELPQMVDLTGFGQFLQSLKNEGMLPHLMGDFPAGEARPAAPAPRRAYVAR</sequence>
<keyword evidence="10" id="KW-0333">Golgi apparatus</keyword>
<comment type="caution">
    <text evidence="16">The sequence shown here is derived from an EMBL/GenBank/DDBJ whole genome shotgun (WGS) entry which is preliminary data.</text>
</comment>
<dbReference type="GO" id="GO:0015012">
    <property type="term" value="P:heparan sulfate proteoglycan biosynthetic process"/>
    <property type="evidence" value="ECO:0007669"/>
    <property type="project" value="TreeGrafter"/>
</dbReference>
<evidence type="ECO:0000256" key="7">
    <source>
        <dbReference type="ARBA" id="ARBA00022824"/>
    </source>
</evidence>
<dbReference type="GO" id="GO:0030158">
    <property type="term" value="F:protein xylosyltransferase activity"/>
    <property type="evidence" value="ECO:0007669"/>
    <property type="project" value="InterPro"/>
</dbReference>
<organism evidence="16 17">
    <name type="scientific">Profundibacterium mesophilum KAUST100406-0324</name>
    <dbReference type="NCBI Taxonomy" id="1037889"/>
    <lineage>
        <taxon>Bacteria</taxon>
        <taxon>Pseudomonadati</taxon>
        <taxon>Pseudomonadota</taxon>
        <taxon>Alphaproteobacteria</taxon>
        <taxon>Rhodobacterales</taxon>
        <taxon>Roseobacteraceae</taxon>
        <taxon>Profundibacterium</taxon>
    </lineage>
</organism>
<keyword evidence="17" id="KW-1185">Reference proteome</keyword>
<keyword evidence="8" id="KW-0735">Signal-anchor</keyword>
<keyword evidence="4" id="KW-0808">Transferase</keyword>
<keyword evidence="5" id="KW-0812">Transmembrane</keyword>
<evidence type="ECO:0000256" key="12">
    <source>
        <dbReference type="ARBA" id="ARBA00023157"/>
    </source>
</evidence>
<keyword evidence="7" id="KW-0256">Endoplasmic reticulum</keyword>
<keyword evidence="12" id="KW-1015">Disulfide bond</keyword>
<evidence type="ECO:0000256" key="1">
    <source>
        <dbReference type="ARBA" id="ARBA00004323"/>
    </source>
</evidence>
<evidence type="ECO:0000256" key="6">
    <source>
        <dbReference type="ARBA" id="ARBA00022723"/>
    </source>
</evidence>
<evidence type="ECO:0000259" key="15">
    <source>
        <dbReference type="Pfam" id="PF19349"/>
    </source>
</evidence>
<evidence type="ECO:0000313" key="16">
    <source>
        <dbReference type="EMBL" id="KAF0676383.1"/>
    </source>
</evidence>
<evidence type="ECO:0000256" key="13">
    <source>
        <dbReference type="ARBA" id="ARBA00023180"/>
    </source>
</evidence>
<evidence type="ECO:0000256" key="9">
    <source>
        <dbReference type="ARBA" id="ARBA00022989"/>
    </source>
</evidence>
<reference evidence="16" key="1">
    <citation type="submission" date="2013-03" db="EMBL/GenBank/DDBJ databases">
        <title>Genome Sequence of the Profundibacterium mesophilum strain KAUST100406-0324T from Red Sea, a novel genus in the family Rhodobacteraceae.</title>
        <authorList>
            <person name="Essack M."/>
            <person name="Alam I."/>
            <person name="Lafi F."/>
            <person name="Alawi W."/>
            <person name="Kamanu F."/>
            <person name="Al-Suwailem A."/>
            <person name="Lee O.O."/>
            <person name="Xu Y."/>
            <person name="Bajic V."/>
            <person name="Qian P.-Y."/>
            <person name="Archer J."/>
        </authorList>
    </citation>
    <scope>NUCLEOTIDE SEQUENCE</scope>
    <source>
        <strain evidence="16">KAUST100406-0324</strain>
    </source>
</reference>
<evidence type="ECO:0000256" key="14">
    <source>
        <dbReference type="ARBA" id="ARBA00042865"/>
    </source>
</evidence>
<keyword evidence="6" id="KW-0479">Metal-binding</keyword>
<feature type="domain" description="DUF5927" evidence="15">
    <location>
        <begin position="266"/>
        <end position="563"/>
    </location>
</feature>
<gene>
    <name evidence="16" type="ORF">PMES_01114</name>
</gene>
<dbReference type="GO" id="GO:0050650">
    <property type="term" value="P:chondroitin sulfate proteoglycan biosynthetic process"/>
    <property type="evidence" value="ECO:0007669"/>
    <property type="project" value="TreeGrafter"/>
</dbReference>
<accession>A0A921NVH0</accession>
<evidence type="ECO:0000256" key="11">
    <source>
        <dbReference type="ARBA" id="ARBA00023136"/>
    </source>
</evidence>
<dbReference type="OrthoDB" id="7943907at2"/>
<name>A0A921NVH0_9RHOB</name>
<dbReference type="PANTHER" id="PTHR46025">
    <property type="entry name" value="XYLOSYLTRANSFERASE OXT"/>
    <property type="match status" value="1"/>
</dbReference>
<dbReference type="EMBL" id="APKE01000014">
    <property type="protein sequence ID" value="KAF0676383.1"/>
    <property type="molecule type" value="Genomic_DNA"/>
</dbReference>
<dbReference type="InterPro" id="IPR043538">
    <property type="entry name" value="XYLT"/>
</dbReference>
<proteinExistence type="predicted"/>
<dbReference type="Pfam" id="PF19349">
    <property type="entry name" value="DUF5927"/>
    <property type="match status" value="1"/>
</dbReference>
<dbReference type="InterPro" id="IPR045971">
    <property type="entry name" value="DUF5927"/>
</dbReference>
<evidence type="ECO:0000256" key="3">
    <source>
        <dbReference type="ARBA" id="ARBA00022676"/>
    </source>
</evidence>
<evidence type="ECO:0000256" key="8">
    <source>
        <dbReference type="ARBA" id="ARBA00022968"/>
    </source>
</evidence>
<evidence type="ECO:0000313" key="17">
    <source>
        <dbReference type="Proteomes" id="UP000698242"/>
    </source>
</evidence>
<keyword evidence="3" id="KW-0328">Glycosyltransferase</keyword>
<dbReference type="GO" id="GO:0046872">
    <property type="term" value="F:metal ion binding"/>
    <property type="evidence" value="ECO:0007669"/>
    <property type="project" value="UniProtKB-KW"/>
</dbReference>
<evidence type="ECO:0000256" key="4">
    <source>
        <dbReference type="ARBA" id="ARBA00022679"/>
    </source>
</evidence>
<evidence type="ECO:0000256" key="2">
    <source>
        <dbReference type="ARBA" id="ARBA00004648"/>
    </source>
</evidence>
<keyword evidence="11" id="KW-0472">Membrane</keyword>
<dbReference type="Proteomes" id="UP000698242">
    <property type="component" value="Unassembled WGS sequence"/>
</dbReference>
<dbReference type="InterPro" id="IPR003406">
    <property type="entry name" value="Glyco_trans_14"/>
</dbReference>
<protein>
    <recommendedName>
        <fullName evidence="14">Peptide O-xylosyltransferase</fullName>
    </recommendedName>
</protein>
<dbReference type="Pfam" id="PF02485">
    <property type="entry name" value="Branch"/>
    <property type="match status" value="1"/>
</dbReference>
<evidence type="ECO:0000256" key="10">
    <source>
        <dbReference type="ARBA" id="ARBA00023034"/>
    </source>
</evidence>
<keyword evidence="9" id="KW-1133">Transmembrane helix</keyword>
<dbReference type="AlphaFoldDB" id="A0A921NVH0"/>
<dbReference type="RefSeq" id="WP_159964524.1">
    <property type="nucleotide sequence ID" value="NZ_APKE01000014.1"/>
</dbReference>
<dbReference type="PANTHER" id="PTHR46025:SF3">
    <property type="entry name" value="XYLOSYLTRANSFERASE OXT"/>
    <property type="match status" value="1"/>
</dbReference>
<evidence type="ECO:0000256" key="5">
    <source>
        <dbReference type="ARBA" id="ARBA00022692"/>
    </source>
</evidence>
<keyword evidence="13" id="KW-0325">Glycoprotein</keyword>